<dbReference type="PROSITE" id="PS00497">
    <property type="entry name" value="TYROSINASE_1"/>
    <property type="match status" value="1"/>
</dbReference>
<evidence type="ECO:0000313" key="6">
    <source>
        <dbReference type="EMBL" id="CRK17460.1"/>
    </source>
</evidence>
<evidence type="ECO:0000313" key="7">
    <source>
        <dbReference type="EMBL" id="KAG7141536.1"/>
    </source>
</evidence>
<sequence length="341" mass="37489">MVVSTAHIFTALLAASSALALPAAEKRQSQCTQPTQRRAWHTLADEEKKAYIDAELCLMGKEATLGLRGAVTKFDELQSVHVAQAELTHSVGAFLPFHRLLMRAHEYLLETECGYTGGQPYWQEQLDAGNFKNSILLDPQTGFGGDGDDRDCVTDGPFANYVNRVGPGYTVQDSCIVRRIDDSQSAMSAQENVDVCLSQPSWATAWPCIENEPHRGGHNGVGGQMSNPISSPGDPLFYLHHTWLDKVWWDWQKQDLPNRLSDMGGRNLQGGNEDGPGPCNGERLFGPLPDDLPAPRIEGDSGCGTTLQHNLVMYGIVADRSIGDMMDIQGEHLCYEYVDPQ</sequence>
<dbReference type="OrthoDB" id="6132182at2759"/>
<dbReference type="EMBL" id="JAEMWZ010000030">
    <property type="protein sequence ID" value="KAG7141536.1"/>
    <property type="molecule type" value="Genomic_DNA"/>
</dbReference>
<keyword evidence="2" id="KW-0186">Copper</keyword>
<dbReference type="GO" id="GO:0016491">
    <property type="term" value="F:oxidoreductase activity"/>
    <property type="evidence" value="ECO:0007669"/>
    <property type="project" value="InterPro"/>
</dbReference>
<dbReference type="InterPro" id="IPR002227">
    <property type="entry name" value="Tyrosinase_Cu-bd"/>
</dbReference>
<dbReference type="SUPFAM" id="SSF48056">
    <property type="entry name" value="Di-copper centre-containing domain"/>
    <property type="match status" value="1"/>
</dbReference>
<dbReference type="AlphaFoldDB" id="A0A0G4L6X2"/>
<accession>A0A0G4L6X2</accession>
<evidence type="ECO:0000256" key="3">
    <source>
        <dbReference type="SAM" id="SignalP"/>
    </source>
</evidence>
<protein>
    <submittedName>
        <fullName evidence="7">Tyrosinase ustQ like protein</fullName>
    </submittedName>
</protein>
<feature type="signal peptide" evidence="3">
    <location>
        <begin position="1"/>
        <end position="20"/>
    </location>
</feature>
<feature type="domain" description="Tyrosinase copper-binding" evidence="5">
    <location>
        <begin position="234"/>
        <end position="245"/>
    </location>
</feature>
<reference evidence="7" key="2">
    <citation type="journal article" date="2021" name="Mol. Plant Pathol.">
        <title>A 20-kb lineage-specific genomic region tames virulence in pathogenic amphidiploid Verticillium longisporum.</title>
        <authorList>
            <person name="Harting R."/>
            <person name="Starke J."/>
            <person name="Kusch H."/>
            <person name="Poggeler S."/>
            <person name="Maurus I."/>
            <person name="Schluter R."/>
            <person name="Landesfeind M."/>
            <person name="Bulla I."/>
            <person name="Nowrousian M."/>
            <person name="de Jonge R."/>
            <person name="Stahlhut G."/>
            <person name="Hoff K.J."/>
            <person name="Asshauer K.P."/>
            <person name="Thurmer A."/>
            <person name="Stanke M."/>
            <person name="Daniel R."/>
            <person name="Morgenstern B."/>
            <person name="Thomma B.P.H.J."/>
            <person name="Kronstad J.W."/>
            <person name="Braus-Stromeyer S.A."/>
            <person name="Braus G.H."/>
        </authorList>
    </citation>
    <scope>NUCLEOTIDE SEQUENCE</scope>
    <source>
        <strain evidence="7">Vl32</strain>
    </source>
</reference>
<dbReference type="Gene3D" id="1.10.1280.10">
    <property type="entry name" value="Di-copper center containing domain from catechol oxidase"/>
    <property type="match status" value="1"/>
</dbReference>
<dbReference type="Proteomes" id="UP000044602">
    <property type="component" value="Unassembled WGS sequence"/>
</dbReference>
<dbReference type="InterPro" id="IPR008922">
    <property type="entry name" value="Di-copper_centre_dom_sf"/>
</dbReference>
<keyword evidence="8" id="KW-1185">Reference proteome</keyword>
<organism evidence="6 8">
    <name type="scientific">Verticillium longisporum</name>
    <name type="common">Verticillium dahliae var. longisporum</name>
    <dbReference type="NCBI Taxonomy" id="100787"/>
    <lineage>
        <taxon>Eukaryota</taxon>
        <taxon>Fungi</taxon>
        <taxon>Dikarya</taxon>
        <taxon>Ascomycota</taxon>
        <taxon>Pezizomycotina</taxon>
        <taxon>Sordariomycetes</taxon>
        <taxon>Hypocreomycetidae</taxon>
        <taxon>Glomerellales</taxon>
        <taxon>Plectosphaerellaceae</taxon>
        <taxon>Verticillium</taxon>
    </lineage>
</organism>
<evidence type="ECO:0000313" key="8">
    <source>
        <dbReference type="Proteomes" id="UP000044602"/>
    </source>
</evidence>
<dbReference type="PANTHER" id="PTHR11474:SF126">
    <property type="entry name" value="TYROSINASE-LIKE PROTEIN TYR-1-RELATED"/>
    <property type="match status" value="1"/>
</dbReference>
<dbReference type="PROSITE" id="PS00498">
    <property type="entry name" value="TYROSINASE_2"/>
    <property type="match status" value="1"/>
</dbReference>
<evidence type="ECO:0000259" key="4">
    <source>
        <dbReference type="PROSITE" id="PS00497"/>
    </source>
</evidence>
<feature type="chain" id="PRO_5044366261" evidence="3">
    <location>
        <begin position="21"/>
        <end position="341"/>
    </location>
</feature>
<name>A0A0G4L6X2_VERLO</name>
<dbReference type="PRINTS" id="PR00092">
    <property type="entry name" value="TYROSINASE"/>
</dbReference>
<dbReference type="EMBL" id="CVQH01008557">
    <property type="protein sequence ID" value="CRK17460.1"/>
    <property type="molecule type" value="Genomic_DNA"/>
</dbReference>
<feature type="domain" description="Tyrosinase copper-binding" evidence="4">
    <location>
        <begin position="89"/>
        <end position="106"/>
    </location>
</feature>
<gene>
    <name evidence="6" type="ORF">BN1708_012066</name>
    <name evidence="7" type="ORF">HYQ45_001956</name>
</gene>
<reference evidence="6 8" key="1">
    <citation type="submission" date="2015-05" db="EMBL/GenBank/DDBJ databases">
        <authorList>
            <person name="Wang D.B."/>
            <person name="Wang M."/>
        </authorList>
    </citation>
    <scope>NUCLEOTIDE SEQUENCE [LARGE SCALE GENOMIC DNA]</scope>
    <source>
        <strain evidence="6">VL1</strain>
    </source>
</reference>
<dbReference type="Pfam" id="PF00264">
    <property type="entry name" value="Tyrosinase"/>
    <property type="match status" value="1"/>
</dbReference>
<proteinExistence type="predicted"/>
<dbReference type="STRING" id="100787.A0A0G4L6X2"/>
<evidence type="ECO:0000256" key="1">
    <source>
        <dbReference type="ARBA" id="ARBA00022723"/>
    </source>
</evidence>
<dbReference type="Proteomes" id="UP000689129">
    <property type="component" value="Unassembled WGS sequence"/>
</dbReference>
<evidence type="ECO:0000256" key="2">
    <source>
        <dbReference type="ARBA" id="ARBA00023008"/>
    </source>
</evidence>
<keyword evidence="1" id="KW-0479">Metal-binding</keyword>
<dbReference type="GO" id="GO:0046872">
    <property type="term" value="F:metal ion binding"/>
    <property type="evidence" value="ECO:0007669"/>
    <property type="project" value="UniProtKB-KW"/>
</dbReference>
<dbReference type="InterPro" id="IPR050316">
    <property type="entry name" value="Tyrosinase/Hemocyanin"/>
</dbReference>
<keyword evidence="3" id="KW-0732">Signal</keyword>
<evidence type="ECO:0000259" key="5">
    <source>
        <dbReference type="PROSITE" id="PS00498"/>
    </source>
</evidence>
<dbReference type="PANTHER" id="PTHR11474">
    <property type="entry name" value="TYROSINASE FAMILY MEMBER"/>
    <property type="match status" value="1"/>
</dbReference>